<comment type="caution">
    <text evidence="5">The sequence shown here is derived from an EMBL/GenBank/DDBJ whole genome shotgun (WGS) entry which is preliminary data.</text>
</comment>
<comment type="similarity">
    <text evidence="1">Belongs to the plant acyltransferase family.</text>
</comment>
<evidence type="ECO:0000256" key="1">
    <source>
        <dbReference type="ARBA" id="ARBA00009861"/>
    </source>
</evidence>
<keyword evidence="3" id="KW-0012">Acyltransferase</keyword>
<protein>
    <submittedName>
        <fullName evidence="5">Rosmarinate synthase</fullName>
    </submittedName>
</protein>
<sequence length="450" mass="50358">MLKKSLEIPDCFYKDKPTLVCPKDPTPTKKLYLSNLDDQKFLRFTIKYLYLYKRSISSETLKESLSRVLVDYYPLAGRLRNSEEDVEKLELDCNGEGAVFVEAFMDFTAEEFMNVSKWPNRSWRKLLYRVETQSFLGVPPLVVQVTELRCGGTIICTAFNHCLCDGIGTSQFLHAWAHQTSNPTNPTDNHLLPPPFHSRHPLAPRVPPQNSYPHPEFTRPTTPHDLTRAILSQPLVPTSLTFTSPELLLLKRACAPSLKCTSFEALASHVWRAWATSLGLAPSLHVKLLFSVNARARLVPALPGGYYGNAFVLACAQATVRELVARNVGEAVRLVKEAKERVDDEWVRSTVDLLEVERRRGPDMSASLVISTWSKLGLEEVDFGVGGPMHMGPLASEIYCLFLPVVGDLNAFTVLMSVPEGVVERFEYYMRDLGCEDGYNDGGVVNGCTI</sequence>
<evidence type="ECO:0000313" key="5">
    <source>
        <dbReference type="EMBL" id="KAK1261360.1"/>
    </source>
</evidence>
<keyword evidence="2" id="KW-0808">Transferase</keyword>
<evidence type="ECO:0000313" key="6">
    <source>
        <dbReference type="Proteomes" id="UP001179952"/>
    </source>
</evidence>
<dbReference type="Gene3D" id="3.30.559.10">
    <property type="entry name" value="Chloramphenicol acetyltransferase-like domain"/>
    <property type="match status" value="2"/>
</dbReference>
<gene>
    <name evidence="5" type="ORF">QJS04_geneDACA011528</name>
</gene>
<accession>A0AAV9AAW8</accession>
<reference evidence="5" key="2">
    <citation type="submission" date="2023-06" db="EMBL/GenBank/DDBJ databases">
        <authorList>
            <person name="Ma L."/>
            <person name="Liu K.-W."/>
            <person name="Li Z."/>
            <person name="Hsiao Y.-Y."/>
            <person name="Qi Y."/>
            <person name="Fu T."/>
            <person name="Tang G."/>
            <person name="Zhang D."/>
            <person name="Sun W.-H."/>
            <person name="Liu D.-K."/>
            <person name="Li Y."/>
            <person name="Chen G.-Z."/>
            <person name="Liu X.-D."/>
            <person name="Liao X.-Y."/>
            <person name="Jiang Y.-T."/>
            <person name="Yu X."/>
            <person name="Hao Y."/>
            <person name="Huang J."/>
            <person name="Zhao X.-W."/>
            <person name="Ke S."/>
            <person name="Chen Y.-Y."/>
            <person name="Wu W.-L."/>
            <person name="Hsu J.-L."/>
            <person name="Lin Y.-F."/>
            <person name="Huang M.-D."/>
            <person name="Li C.-Y."/>
            <person name="Huang L."/>
            <person name="Wang Z.-W."/>
            <person name="Zhao X."/>
            <person name="Zhong W.-Y."/>
            <person name="Peng D.-H."/>
            <person name="Ahmad S."/>
            <person name="Lan S."/>
            <person name="Zhang J.-S."/>
            <person name="Tsai W.-C."/>
            <person name="Van De Peer Y."/>
            <person name="Liu Z.-J."/>
        </authorList>
    </citation>
    <scope>NUCLEOTIDE SEQUENCE</scope>
    <source>
        <strain evidence="5">SCP</strain>
        <tissue evidence="5">Leaves</tissue>
    </source>
</reference>
<evidence type="ECO:0000256" key="4">
    <source>
        <dbReference type="SAM" id="MobiDB-lite"/>
    </source>
</evidence>
<dbReference type="PANTHER" id="PTHR31642">
    <property type="entry name" value="TRICHOTHECENE 3-O-ACETYLTRANSFERASE"/>
    <property type="match status" value="1"/>
</dbReference>
<dbReference type="EMBL" id="JAUJYN010000010">
    <property type="protein sequence ID" value="KAK1261360.1"/>
    <property type="molecule type" value="Genomic_DNA"/>
</dbReference>
<organism evidence="5 6">
    <name type="scientific">Acorus gramineus</name>
    <name type="common">Dwarf sweet flag</name>
    <dbReference type="NCBI Taxonomy" id="55184"/>
    <lineage>
        <taxon>Eukaryota</taxon>
        <taxon>Viridiplantae</taxon>
        <taxon>Streptophyta</taxon>
        <taxon>Embryophyta</taxon>
        <taxon>Tracheophyta</taxon>
        <taxon>Spermatophyta</taxon>
        <taxon>Magnoliopsida</taxon>
        <taxon>Liliopsida</taxon>
        <taxon>Acoraceae</taxon>
        <taxon>Acorus</taxon>
    </lineage>
</organism>
<dbReference type="InterPro" id="IPR023213">
    <property type="entry name" value="CAT-like_dom_sf"/>
</dbReference>
<reference evidence="5" key="1">
    <citation type="journal article" date="2023" name="Nat. Commun.">
        <title>Diploid and tetraploid genomes of Acorus and the evolution of monocots.</title>
        <authorList>
            <person name="Ma L."/>
            <person name="Liu K.W."/>
            <person name="Li Z."/>
            <person name="Hsiao Y.Y."/>
            <person name="Qi Y."/>
            <person name="Fu T."/>
            <person name="Tang G.D."/>
            <person name="Zhang D."/>
            <person name="Sun W.H."/>
            <person name="Liu D.K."/>
            <person name="Li Y."/>
            <person name="Chen G.Z."/>
            <person name="Liu X.D."/>
            <person name="Liao X.Y."/>
            <person name="Jiang Y.T."/>
            <person name="Yu X."/>
            <person name="Hao Y."/>
            <person name="Huang J."/>
            <person name="Zhao X.W."/>
            <person name="Ke S."/>
            <person name="Chen Y.Y."/>
            <person name="Wu W.L."/>
            <person name="Hsu J.L."/>
            <person name="Lin Y.F."/>
            <person name="Huang M.D."/>
            <person name="Li C.Y."/>
            <person name="Huang L."/>
            <person name="Wang Z.W."/>
            <person name="Zhao X."/>
            <person name="Zhong W.Y."/>
            <person name="Peng D.H."/>
            <person name="Ahmad S."/>
            <person name="Lan S."/>
            <person name="Zhang J.S."/>
            <person name="Tsai W.C."/>
            <person name="Van de Peer Y."/>
            <person name="Liu Z.J."/>
        </authorList>
    </citation>
    <scope>NUCLEOTIDE SEQUENCE</scope>
    <source>
        <strain evidence="5">SCP</strain>
    </source>
</reference>
<name>A0AAV9AAW8_ACOGR</name>
<evidence type="ECO:0000256" key="3">
    <source>
        <dbReference type="ARBA" id="ARBA00023315"/>
    </source>
</evidence>
<dbReference type="GO" id="GO:0016747">
    <property type="term" value="F:acyltransferase activity, transferring groups other than amino-acyl groups"/>
    <property type="evidence" value="ECO:0007669"/>
    <property type="project" value="TreeGrafter"/>
</dbReference>
<evidence type="ECO:0000256" key="2">
    <source>
        <dbReference type="ARBA" id="ARBA00022679"/>
    </source>
</evidence>
<keyword evidence="6" id="KW-1185">Reference proteome</keyword>
<dbReference type="AlphaFoldDB" id="A0AAV9AAW8"/>
<dbReference type="Proteomes" id="UP001179952">
    <property type="component" value="Unassembled WGS sequence"/>
</dbReference>
<dbReference type="PANTHER" id="PTHR31642:SF5">
    <property type="entry name" value="OS01G0104900 PROTEIN"/>
    <property type="match status" value="1"/>
</dbReference>
<feature type="region of interest" description="Disordered" evidence="4">
    <location>
        <begin position="195"/>
        <end position="219"/>
    </location>
</feature>
<proteinExistence type="inferred from homology"/>
<dbReference type="InterPro" id="IPR050317">
    <property type="entry name" value="Plant_Fungal_Acyltransferase"/>
</dbReference>
<dbReference type="Pfam" id="PF02458">
    <property type="entry name" value="Transferase"/>
    <property type="match status" value="1"/>
</dbReference>